<evidence type="ECO:0000313" key="7">
    <source>
        <dbReference type="EMBL" id="GGP01097.1"/>
    </source>
</evidence>
<dbReference type="RefSeq" id="WP_189136660.1">
    <property type="nucleotide sequence ID" value="NZ_BMNK01000001.1"/>
</dbReference>
<evidence type="ECO:0000256" key="3">
    <source>
        <dbReference type="ARBA" id="ARBA00022964"/>
    </source>
</evidence>
<feature type="binding site" evidence="6">
    <location>
        <position position="79"/>
    </location>
    <ligand>
        <name>Fe cation</name>
        <dbReference type="ChEBI" id="CHEBI:24875"/>
        <note>catalytic</note>
    </ligand>
</feature>
<dbReference type="Proteomes" id="UP000660745">
    <property type="component" value="Unassembled WGS sequence"/>
</dbReference>
<keyword evidence="5 6" id="KW-0408">Iron</keyword>
<dbReference type="PANTHER" id="PTHR12918">
    <property type="entry name" value="CYSTEINE DIOXYGENASE"/>
    <property type="match status" value="1"/>
</dbReference>
<evidence type="ECO:0000313" key="8">
    <source>
        <dbReference type="Proteomes" id="UP000660745"/>
    </source>
</evidence>
<comment type="caution">
    <text evidence="7">The sequence shown here is derived from an EMBL/GenBank/DDBJ whole genome shotgun (WGS) entry which is preliminary data.</text>
</comment>
<reference evidence="7" key="1">
    <citation type="journal article" date="2014" name="Int. J. Syst. Evol. Microbiol.">
        <title>Complete genome sequence of Corynebacterium casei LMG S-19264T (=DSM 44701T), isolated from a smear-ripened cheese.</title>
        <authorList>
            <consortium name="US DOE Joint Genome Institute (JGI-PGF)"/>
            <person name="Walter F."/>
            <person name="Albersmeier A."/>
            <person name="Kalinowski J."/>
            <person name="Ruckert C."/>
        </authorList>
    </citation>
    <scope>NUCLEOTIDE SEQUENCE</scope>
    <source>
        <strain evidence="7">CGMCC 4.7430</strain>
    </source>
</reference>
<dbReference type="PANTHER" id="PTHR12918:SF1">
    <property type="entry name" value="CYSTEINE DIOXYGENASE TYPE 1"/>
    <property type="match status" value="1"/>
</dbReference>
<dbReference type="InterPro" id="IPR010300">
    <property type="entry name" value="CDO_1"/>
</dbReference>
<dbReference type="Pfam" id="PF05995">
    <property type="entry name" value="CDO_I"/>
    <property type="match status" value="1"/>
</dbReference>
<keyword evidence="8" id="KW-1185">Reference proteome</keyword>
<evidence type="ECO:0000256" key="1">
    <source>
        <dbReference type="ARBA" id="ARBA00006622"/>
    </source>
</evidence>
<dbReference type="SUPFAM" id="SSF51182">
    <property type="entry name" value="RmlC-like cupins"/>
    <property type="match status" value="1"/>
</dbReference>
<proteinExistence type="inferred from homology"/>
<evidence type="ECO:0000256" key="4">
    <source>
        <dbReference type="ARBA" id="ARBA00023002"/>
    </source>
</evidence>
<dbReference type="EMBL" id="BMNK01000001">
    <property type="protein sequence ID" value="GGP01097.1"/>
    <property type="molecule type" value="Genomic_DNA"/>
</dbReference>
<feature type="binding site" evidence="6">
    <location>
        <position position="77"/>
    </location>
    <ligand>
        <name>Fe cation</name>
        <dbReference type="ChEBI" id="CHEBI:24875"/>
        <note>catalytic</note>
    </ligand>
</feature>
<evidence type="ECO:0000256" key="5">
    <source>
        <dbReference type="ARBA" id="ARBA00023004"/>
    </source>
</evidence>
<keyword evidence="4" id="KW-0560">Oxidoreductase</keyword>
<reference evidence="7" key="2">
    <citation type="submission" date="2020-09" db="EMBL/GenBank/DDBJ databases">
        <authorList>
            <person name="Sun Q."/>
            <person name="Zhou Y."/>
        </authorList>
    </citation>
    <scope>NUCLEOTIDE SEQUENCE</scope>
    <source>
        <strain evidence="7">CGMCC 4.7430</strain>
    </source>
</reference>
<feature type="binding site" evidence="6">
    <location>
        <position position="123"/>
    </location>
    <ligand>
        <name>Fe cation</name>
        <dbReference type="ChEBI" id="CHEBI:24875"/>
        <note>catalytic</note>
    </ligand>
</feature>
<organism evidence="7 8">
    <name type="scientific">Nonomuraea glycinis</name>
    <dbReference type="NCBI Taxonomy" id="2047744"/>
    <lineage>
        <taxon>Bacteria</taxon>
        <taxon>Bacillati</taxon>
        <taxon>Actinomycetota</taxon>
        <taxon>Actinomycetes</taxon>
        <taxon>Streptosporangiales</taxon>
        <taxon>Streptosporangiaceae</taxon>
        <taxon>Nonomuraea</taxon>
    </lineage>
</organism>
<dbReference type="InterPro" id="IPR014710">
    <property type="entry name" value="RmlC-like_jellyroll"/>
</dbReference>
<dbReference type="GO" id="GO:0016702">
    <property type="term" value="F:oxidoreductase activity, acting on single donors with incorporation of molecular oxygen, incorporation of two atoms of oxygen"/>
    <property type="evidence" value="ECO:0007669"/>
    <property type="project" value="InterPro"/>
</dbReference>
<dbReference type="AlphaFoldDB" id="A0A918E398"/>
<name>A0A918E398_9ACTN</name>
<evidence type="ECO:0000256" key="6">
    <source>
        <dbReference type="PIRSR" id="PIRSR610300-51"/>
    </source>
</evidence>
<dbReference type="InterPro" id="IPR011051">
    <property type="entry name" value="RmlC_Cupin_sf"/>
</dbReference>
<dbReference type="Gene3D" id="2.60.120.10">
    <property type="entry name" value="Jelly Rolls"/>
    <property type="match status" value="1"/>
</dbReference>
<comment type="similarity">
    <text evidence="1">Belongs to the cysteine dioxygenase family.</text>
</comment>
<sequence length="194" mass="21438">MNEQHGSQDGSSPLPERTLDRRELRDLVNRLAADPARWQEQVDFPADGGRHYASLHRDAYIDVWLLCWRPEDDTGWHDHDLSSGAVHVVSGALLECNPRIGGEHLETVVSEGQSFSFGPDHIHRLTGAVEHSVSIHAYSPPLWRLGQYSIDDTGVMRRVSVSYADELRPMDNAATAALPETHPATLTETGSAVA</sequence>
<protein>
    <recommendedName>
        <fullName evidence="9">Cysteine dioxygenase</fullName>
    </recommendedName>
</protein>
<keyword evidence="3" id="KW-0223">Dioxygenase</keyword>
<keyword evidence="2 6" id="KW-0479">Metal-binding</keyword>
<evidence type="ECO:0008006" key="9">
    <source>
        <dbReference type="Google" id="ProtNLM"/>
    </source>
</evidence>
<dbReference type="GO" id="GO:0008198">
    <property type="term" value="F:ferrous iron binding"/>
    <property type="evidence" value="ECO:0007669"/>
    <property type="project" value="TreeGrafter"/>
</dbReference>
<dbReference type="CDD" id="cd10548">
    <property type="entry name" value="cupin_CDO"/>
    <property type="match status" value="1"/>
</dbReference>
<accession>A0A918E398</accession>
<evidence type="ECO:0000256" key="2">
    <source>
        <dbReference type="ARBA" id="ARBA00022723"/>
    </source>
</evidence>
<gene>
    <name evidence="7" type="ORF">GCM10012278_03450</name>
</gene>